<dbReference type="PANTHER" id="PTHR35790">
    <property type="entry name" value="HTH-TYPE TRANSCRIPTIONAL REGULATOR PCHR"/>
    <property type="match status" value="1"/>
</dbReference>
<name>A0A0L0W7Y4_GOTPU</name>
<dbReference type="CDD" id="cd00090">
    <property type="entry name" value="HTH_ARSR"/>
    <property type="match status" value="1"/>
</dbReference>
<keyword evidence="3" id="KW-0804">Transcription</keyword>
<dbReference type="OrthoDB" id="5358347at2"/>
<feature type="domain" description="HTH marR-type" evidence="4">
    <location>
        <begin position="1"/>
        <end position="141"/>
    </location>
</feature>
<dbReference type="AlphaFoldDB" id="A0A0L0W7Y4"/>
<protein>
    <submittedName>
        <fullName evidence="5">Transcriptional regulator</fullName>
    </submittedName>
</protein>
<dbReference type="InterPro" id="IPR000835">
    <property type="entry name" value="HTH_MarR-typ"/>
</dbReference>
<dbReference type="EMBL" id="LGSS01000013">
    <property type="protein sequence ID" value="KNF07683.1"/>
    <property type="molecule type" value="Genomic_DNA"/>
</dbReference>
<keyword evidence="2" id="KW-0238">DNA-binding</keyword>
<evidence type="ECO:0000259" key="4">
    <source>
        <dbReference type="PROSITE" id="PS50995"/>
    </source>
</evidence>
<reference evidence="6" key="1">
    <citation type="submission" date="2015-07" db="EMBL/GenBank/DDBJ databases">
        <title>Draft genome sequence of the purine-degrading Gottschalkia purinilyticum DSM 1384 (formerly Clostridium purinilyticum).</title>
        <authorList>
            <person name="Poehlein A."/>
            <person name="Schiel-Bengelsdorf B."/>
            <person name="Bengelsdorf F.R."/>
            <person name="Daniel R."/>
            <person name="Duerre P."/>
        </authorList>
    </citation>
    <scope>NUCLEOTIDE SEQUENCE [LARGE SCALE GENOMIC DNA]</scope>
    <source>
        <strain evidence="6">DSM 1384</strain>
    </source>
</reference>
<organism evidence="5 6">
    <name type="scientific">Gottschalkia purinilytica</name>
    <name type="common">Clostridium purinilyticum</name>
    <dbReference type="NCBI Taxonomy" id="1503"/>
    <lineage>
        <taxon>Bacteria</taxon>
        <taxon>Bacillati</taxon>
        <taxon>Bacillota</taxon>
        <taxon>Tissierellia</taxon>
        <taxon>Tissierellales</taxon>
        <taxon>Gottschalkiaceae</taxon>
        <taxon>Gottschalkia</taxon>
    </lineage>
</organism>
<evidence type="ECO:0000256" key="2">
    <source>
        <dbReference type="ARBA" id="ARBA00023125"/>
    </source>
</evidence>
<dbReference type="GO" id="GO:0003677">
    <property type="term" value="F:DNA binding"/>
    <property type="evidence" value="ECO:0007669"/>
    <property type="project" value="UniProtKB-KW"/>
</dbReference>
<dbReference type="InterPro" id="IPR036390">
    <property type="entry name" value="WH_DNA-bd_sf"/>
</dbReference>
<evidence type="ECO:0000313" key="5">
    <source>
        <dbReference type="EMBL" id="KNF07683.1"/>
    </source>
</evidence>
<evidence type="ECO:0000313" key="6">
    <source>
        <dbReference type="Proteomes" id="UP000037267"/>
    </source>
</evidence>
<proteinExistence type="predicted"/>
<keyword evidence="6" id="KW-1185">Reference proteome</keyword>
<dbReference type="SUPFAM" id="SSF46785">
    <property type="entry name" value="Winged helix' DNA-binding domain"/>
    <property type="match status" value="1"/>
</dbReference>
<comment type="caution">
    <text evidence="5">The sequence shown here is derived from an EMBL/GenBank/DDBJ whole genome shotgun (WGS) entry which is preliminary data.</text>
</comment>
<dbReference type="RefSeq" id="WP_050355982.1">
    <property type="nucleotide sequence ID" value="NZ_LGSS01000013.1"/>
</dbReference>
<dbReference type="STRING" id="1503.CLPU_13c00250"/>
<dbReference type="PATRIC" id="fig|1503.3.peg.416"/>
<dbReference type="GO" id="GO:0003700">
    <property type="term" value="F:DNA-binding transcription factor activity"/>
    <property type="evidence" value="ECO:0007669"/>
    <property type="project" value="InterPro"/>
</dbReference>
<dbReference type="Proteomes" id="UP000037267">
    <property type="component" value="Unassembled WGS sequence"/>
</dbReference>
<keyword evidence="1" id="KW-0805">Transcription regulation</keyword>
<gene>
    <name evidence="5" type="ORF">CLPU_13c00250</name>
</gene>
<dbReference type="InterPro" id="IPR036388">
    <property type="entry name" value="WH-like_DNA-bd_sf"/>
</dbReference>
<dbReference type="SMART" id="SM00347">
    <property type="entry name" value="HTH_MARR"/>
    <property type="match status" value="1"/>
</dbReference>
<dbReference type="Pfam" id="PF01047">
    <property type="entry name" value="MarR"/>
    <property type="match status" value="1"/>
</dbReference>
<dbReference type="PANTHER" id="PTHR35790:SF4">
    <property type="entry name" value="HTH-TYPE TRANSCRIPTIONAL REGULATOR PCHR"/>
    <property type="match status" value="1"/>
</dbReference>
<evidence type="ECO:0000256" key="1">
    <source>
        <dbReference type="ARBA" id="ARBA00023015"/>
    </source>
</evidence>
<dbReference type="Gene3D" id="1.10.10.10">
    <property type="entry name" value="Winged helix-like DNA-binding domain superfamily/Winged helix DNA-binding domain"/>
    <property type="match status" value="1"/>
</dbReference>
<evidence type="ECO:0000256" key="3">
    <source>
        <dbReference type="ARBA" id="ARBA00023163"/>
    </source>
</evidence>
<dbReference type="InterPro" id="IPR011991">
    <property type="entry name" value="ArsR-like_HTH"/>
</dbReference>
<dbReference type="PROSITE" id="PS50995">
    <property type="entry name" value="HTH_MARR_2"/>
    <property type="match status" value="1"/>
</dbReference>
<accession>A0A0L0W7Y4</accession>
<dbReference type="InterPro" id="IPR052067">
    <property type="entry name" value="Metal_resp_HTH_trans_reg"/>
</dbReference>
<sequence length="152" mass="17993">MNLEKNLLYLFKELYEKQDVLSKVCNEDLFDKYGNSEIHCIDAIGIMGEANGTQIAEHMKVTRSAVSKIIRRLLKDCLVNKYQKPDNKKEVFYRLSNKGQTVFEKHQKAHEKWEQRDTAFLRTINEKDKQTVLSFLQNFNNYLDELIKENEN</sequence>